<dbReference type="Proteomes" id="UP000002588">
    <property type="component" value="Chromosome"/>
</dbReference>
<feature type="transmembrane region" description="Helical" evidence="1">
    <location>
        <begin position="78"/>
        <end position="96"/>
    </location>
</feature>
<name>A1K5M0_AZOSB</name>
<keyword evidence="1" id="KW-0812">Transmembrane</keyword>
<dbReference type="STRING" id="62928.azo1508"/>
<evidence type="ECO:0000313" key="2">
    <source>
        <dbReference type="EMBL" id="CAL94125.1"/>
    </source>
</evidence>
<dbReference type="KEGG" id="azo:azo1508"/>
<keyword evidence="1" id="KW-0472">Membrane</keyword>
<accession>A1K5M0</accession>
<dbReference type="HOGENOM" id="CLU_1507674_0_0_4"/>
<proteinExistence type="predicted"/>
<evidence type="ECO:0000256" key="1">
    <source>
        <dbReference type="SAM" id="Phobius"/>
    </source>
</evidence>
<gene>
    <name evidence="2" type="ordered locus">azo1508</name>
</gene>
<keyword evidence="3" id="KW-1185">Reference proteome</keyword>
<sequence length="178" mass="19895">MHHRATPAAARPAWFNGSEDEYLTLTDLLQRMQAREAERRRRLFGRSAVLLVSVLGASFGLNRLVLASGEAVAAPSLLPLYLTTALLGLMVLVEFLRFMESHLQRLDLHLGFARLASELVSRMDVPDTLPDDDPSTPLHTQLRAFAHAHRAGKVMMPSLLTAGFTPRPRYRADRLPLF</sequence>
<reference evidence="2 3" key="1">
    <citation type="journal article" date="2006" name="Nat. Biotechnol.">
        <title>Complete genome of the mutualistic, N2-fixing grass endophyte Azoarcus sp. strain BH72.</title>
        <authorList>
            <person name="Krause A."/>
            <person name="Ramakumar A."/>
            <person name="Bartels D."/>
            <person name="Battistoni F."/>
            <person name="Bekel T."/>
            <person name="Boch J."/>
            <person name="Boehm M."/>
            <person name="Friedrich F."/>
            <person name="Hurek T."/>
            <person name="Krause L."/>
            <person name="Linke B."/>
            <person name="McHardy A.C."/>
            <person name="Sarkar A."/>
            <person name="Schneiker S."/>
            <person name="Syed A.A."/>
            <person name="Thauer R."/>
            <person name="Vorhoelter F.-J."/>
            <person name="Weidner S."/>
            <person name="Puehler A."/>
            <person name="Reinhold-Hurek B."/>
            <person name="Kaiser O."/>
            <person name="Goesmann A."/>
        </authorList>
    </citation>
    <scope>NUCLEOTIDE SEQUENCE [LARGE SCALE GENOMIC DNA]</scope>
    <source>
        <strain evidence="2 3">BH72</strain>
    </source>
</reference>
<protein>
    <submittedName>
        <fullName evidence="2">Hypothetical membrane protein</fullName>
    </submittedName>
</protein>
<dbReference type="EMBL" id="AM406670">
    <property type="protein sequence ID" value="CAL94125.1"/>
    <property type="molecule type" value="Genomic_DNA"/>
</dbReference>
<evidence type="ECO:0000313" key="3">
    <source>
        <dbReference type="Proteomes" id="UP000002588"/>
    </source>
</evidence>
<dbReference type="RefSeq" id="WP_011765241.1">
    <property type="nucleotide sequence ID" value="NC_008702.1"/>
</dbReference>
<keyword evidence="1" id="KW-1133">Transmembrane helix</keyword>
<dbReference type="AlphaFoldDB" id="A1K5M0"/>
<organism evidence="2 3">
    <name type="scientific">Azoarcus sp. (strain BH72)</name>
    <dbReference type="NCBI Taxonomy" id="418699"/>
    <lineage>
        <taxon>Bacteria</taxon>
        <taxon>Pseudomonadati</taxon>
        <taxon>Pseudomonadota</taxon>
        <taxon>Betaproteobacteria</taxon>
        <taxon>Rhodocyclales</taxon>
        <taxon>Zoogloeaceae</taxon>
        <taxon>Azoarcus</taxon>
    </lineage>
</organism>
<feature type="transmembrane region" description="Helical" evidence="1">
    <location>
        <begin position="43"/>
        <end position="66"/>
    </location>
</feature>